<dbReference type="InterPro" id="IPR023292">
    <property type="entry name" value="NTP_PyroPHydrolase-like_dom_sf"/>
</dbReference>
<gene>
    <name evidence="1" type="ORF">Sm_phiM9_275</name>
</gene>
<protein>
    <submittedName>
        <fullName evidence="1">Uncharacterized protein</fullName>
    </submittedName>
</protein>
<dbReference type="RefSeq" id="YP_009189656.1">
    <property type="nucleotide sequence ID" value="NC_028676.1"/>
</dbReference>
<reference evidence="2" key="2">
    <citation type="submission" date="2015-03" db="EMBL/GenBank/DDBJ databases">
        <title>The genome and structure of Sinorhizobium meliloti phage phiM9.</title>
        <authorList>
            <person name="Johnson M.C."/>
            <person name="Tatum K.B."/>
            <person name="Lynn J.S."/>
            <person name="Brewer T.E."/>
            <person name="Washburn B.K."/>
            <person name="Stroupe M.E."/>
            <person name="Jones K.M."/>
        </authorList>
    </citation>
    <scope>NUCLEOTIDE SEQUENCE [LARGE SCALE GENOMIC DNA]</scope>
</reference>
<sequence length="168" mass="19226">MYFELVDQMHTKFGFYDAVKGFDQDKFLDFLEFRAEKQIGEEVGEFVDAVQLFREAREAGDVEKQLHAIQEINDAIVDILVFAFGTATFTMSKEELEQSYWTVMKANIDKEVGIKPGRPNPLGLPDLIKPEGWKSPDIRQHSRTLKNVLDSKAPVIEGEVEELEKEAE</sequence>
<keyword evidence="2" id="KW-1185">Reference proteome</keyword>
<organism evidence="1 2">
    <name type="scientific">Sinorhizobium phage phiM9</name>
    <dbReference type="NCBI Taxonomy" id="1636182"/>
    <lineage>
        <taxon>Viruses</taxon>
        <taxon>Duplodnaviria</taxon>
        <taxon>Heunggongvirae</taxon>
        <taxon>Uroviricota</taxon>
        <taxon>Caudoviricetes</taxon>
        <taxon>Pootjesviridae</taxon>
        <taxon>Emnonavirus</taxon>
        <taxon>Emnonavirus phiM9</taxon>
    </lineage>
</organism>
<dbReference type="EMBL" id="KP881232">
    <property type="protein sequence ID" value="AKE44902.1"/>
    <property type="molecule type" value="Genomic_DNA"/>
</dbReference>
<name>A0A0F6R571_9CAUD</name>
<dbReference type="KEGG" id="vg:26517954"/>
<dbReference type="Gene3D" id="1.10.3420.10">
    <property type="entry name" value="putative ntp pyrophosphohydrolase like domain"/>
    <property type="match status" value="1"/>
</dbReference>
<evidence type="ECO:0000313" key="1">
    <source>
        <dbReference type="EMBL" id="AKE44902.1"/>
    </source>
</evidence>
<dbReference type="Proteomes" id="UP000033804">
    <property type="component" value="Segment"/>
</dbReference>
<dbReference type="GeneID" id="26517954"/>
<accession>A0A0F6R571</accession>
<reference evidence="1 2" key="1">
    <citation type="journal article" date="2015" name="J. Virol.">
        <title>Sinorhizobium meliloti Phage ?M9 Defines a New Group of T4 Superfamily Phages with Unusual Genomic Features but a Common T=16 Capsid.</title>
        <authorList>
            <person name="Johnson M.C."/>
            <person name="Tatum K.B."/>
            <person name="Lynn J.S."/>
            <person name="Brewer T.E."/>
            <person name="Lu S."/>
            <person name="Washburn B.K."/>
            <person name="Stroupe M.E."/>
            <person name="Jones K.M."/>
        </authorList>
    </citation>
    <scope>NUCLEOTIDE SEQUENCE [LARGE SCALE GENOMIC DNA]</scope>
</reference>
<proteinExistence type="predicted"/>
<evidence type="ECO:0000313" key="2">
    <source>
        <dbReference type="Proteomes" id="UP000033804"/>
    </source>
</evidence>